<keyword evidence="3" id="KW-1185">Reference proteome</keyword>
<dbReference type="Proteomes" id="UP000593567">
    <property type="component" value="Unassembled WGS sequence"/>
</dbReference>
<evidence type="ECO:0000313" key="3">
    <source>
        <dbReference type="Proteomes" id="UP000593567"/>
    </source>
</evidence>
<keyword evidence="1" id="KW-1133">Transmembrane helix</keyword>
<keyword evidence="1" id="KW-0812">Transmembrane</keyword>
<evidence type="ECO:0000313" key="2">
    <source>
        <dbReference type="EMBL" id="KAF6036476.1"/>
    </source>
</evidence>
<feature type="transmembrane region" description="Helical" evidence="1">
    <location>
        <begin position="29"/>
        <end position="51"/>
    </location>
</feature>
<organism evidence="2 3">
    <name type="scientific">Bugula neritina</name>
    <name type="common">Brown bryozoan</name>
    <name type="synonym">Sertularia neritina</name>
    <dbReference type="NCBI Taxonomy" id="10212"/>
    <lineage>
        <taxon>Eukaryota</taxon>
        <taxon>Metazoa</taxon>
        <taxon>Spiralia</taxon>
        <taxon>Lophotrochozoa</taxon>
        <taxon>Bryozoa</taxon>
        <taxon>Gymnolaemata</taxon>
        <taxon>Cheilostomatida</taxon>
        <taxon>Flustrina</taxon>
        <taxon>Buguloidea</taxon>
        <taxon>Bugulidae</taxon>
        <taxon>Bugula</taxon>
    </lineage>
</organism>
<dbReference type="InterPro" id="IPR036259">
    <property type="entry name" value="MFS_trans_sf"/>
</dbReference>
<feature type="transmembrane region" description="Helical" evidence="1">
    <location>
        <begin position="63"/>
        <end position="82"/>
    </location>
</feature>
<dbReference type="OrthoDB" id="430300at2759"/>
<protein>
    <submittedName>
        <fullName evidence="2">Uncharacterized protein</fullName>
    </submittedName>
</protein>
<dbReference type="AlphaFoldDB" id="A0A7J7KG62"/>
<comment type="caution">
    <text evidence="2">The sequence shown here is derived from an EMBL/GenBank/DDBJ whole genome shotgun (WGS) entry which is preliminary data.</text>
</comment>
<name>A0A7J7KG62_BUGNE</name>
<sequence length="105" mass="11584">MAGMFKVIGPTSLRSIAAHLVNVRDQSKLFSFISASDGILQLVTSAVYNYLLWQMTEQHAPSASFFVSLALALIAVFITLAIRSILIWQRQSDTDDVAHIIDDSD</sequence>
<dbReference type="EMBL" id="VXIV02000716">
    <property type="protein sequence ID" value="KAF6036476.1"/>
    <property type="molecule type" value="Genomic_DNA"/>
</dbReference>
<reference evidence="2" key="1">
    <citation type="submission" date="2020-06" db="EMBL/GenBank/DDBJ databases">
        <title>Draft genome of Bugula neritina, a colonial animal packing powerful symbionts and potential medicines.</title>
        <authorList>
            <person name="Rayko M."/>
        </authorList>
    </citation>
    <scope>NUCLEOTIDE SEQUENCE [LARGE SCALE GENOMIC DNA]</scope>
    <source>
        <strain evidence="2">Kwan_BN1</strain>
    </source>
</reference>
<keyword evidence="1" id="KW-0472">Membrane</keyword>
<evidence type="ECO:0000256" key="1">
    <source>
        <dbReference type="SAM" id="Phobius"/>
    </source>
</evidence>
<accession>A0A7J7KG62</accession>
<dbReference type="SUPFAM" id="SSF103473">
    <property type="entry name" value="MFS general substrate transporter"/>
    <property type="match status" value="1"/>
</dbReference>
<gene>
    <name evidence="2" type="ORF">EB796_005216</name>
</gene>
<proteinExistence type="predicted"/>